<dbReference type="Gene3D" id="1.20.1260.10">
    <property type="match status" value="1"/>
</dbReference>
<dbReference type="EMBL" id="CP015518">
    <property type="protein sequence ID" value="APG25446.1"/>
    <property type="molecule type" value="Genomic_DNA"/>
</dbReference>
<accession>A0A1L3GHM3</accession>
<organism evidence="1 2">
    <name type="scientific">Syntrophotalea acetylenica</name>
    <name type="common">Pelobacter acetylenicus</name>
    <dbReference type="NCBI Taxonomy" id="29542"/>
    <lineage>
        <taxon>Bacteria</taxon>
        <taxon>Pseudomonadati</taxon>
        <taxon>Thermodesulfobacteriota</taxon>
        <taxon>Desulfuromonadia</taxon>
        <taxon>Desulfuromonadales</taxon>
        <taxon>Syntrophotaleaceae</taxon>
        <taxon>Syntrophotalea</taxon>
    </lineage>
</organism>
<dbReference type="SUPFAM" id="SSF47240">
    <property type="entry name" value="Ferritin-like"/>
    <property type="match status" value="1"/>
</dbReference>
<reference evidence="1 2" key="1">
    <citation type="journal article" date="2017" name="Genome Announc.">
        <title>Complete Genome Sequences of Two Acetylene-Fermenting Pelobacter acetylenicus Strains.</title>
        <authorList>
            <person name="Sutton J.M."/>
            <person name="Baesman S.M."/>
            <person name="Fierst J.L."/>
            <person name="Poret-Peterson A.T."/>
            <person name="Oremland R.S."/>
            <person name="Dunlap D.S."/>
            <person name="Akob D.M."/>
        </authorList>
    </citation>
    <scope>NUCLEOTIDE SEQUENCE [LARGE SCALE GENOMIC DNA]</scope>
    <source>
        <strain evidence="1 2">DSM 3247</strain>
    </source>
</reference>
<dbReference type="InterPro" id="IPR009078">
    <property type="entry name" value="Ferritin-like_SF"/>
</dbReference>
<dbReference type="AlphaFoldDB" id="A0A1L3GHM3"/>
<evidence type="ECO:0000313" key="2">
    <source>
        <dbReference type="Proteomes" id="UP000182264"/>
    </source>
</evidence>
<dbReference type="OrthoDB" id="9792569at2"/>
<name>A0A1L3GHM3_SYNAC</name>
<dbReference type="STRING" id="29542.A6070_04765"/>
<evidence type="ECO:0008006" key="3">
    <source>
        <dbReference type="Google" id="ProtNLM"/>
    </source>
</evidence>
<protein>
    <recommendedName>
        <fullName evidence="3">Rubrerythrin diiron-binding domain-containing protein</fullName>
    </recommendedName>
</protein>
<proteinExistence type="predicted"/>
<dbReference type="RefSeq" id="WP_072287287.1">
    <property type="nucleotide sequence ID" value="NZ_CP015455.1"/>
</dbReference>
<sequence length="169" mass="19189">MNALSVAKKLEKDASELYGRLARKTGAASLRALIADLAADHEMRYRTLETQTGNGACDGDISRNLSRLAKHLTGRLLALQCDENRRDAETSIRAIMELESMNTEFYRELCNTAPGSAMQDLLRQLFNHEQHDCFMIEAFYEFINAPNEYLADAEFSNFDEFHQFGRQIG</sequence>
<keyword evidence="2" id="KW-1185">Reference proteome</keyword>
<dbReference type="KEGG" id="pace:A6070_04765"/>
<evidence type="ECO:0000313" key="1">
    <source>
        <dbReference type="EMBL" id="APG25446.1"/>
    </source>
</evidence>
<dbReference type="Proteomes" id="UP000182264">
    <property type="component" value="Chromosome"/>
</dbReference>
<dbReference type="InterPro" id="IPR012347">
    <property type="entry name" value="Ferritin-like"/>
</dbReference>
<gene>
    <name evidence="1" type="ORF">A7E75_10760</name>
</gene>